<evidence type="ECO:0000313" key="7">
    <source>
        <dbReference type="Proteomes" id="UP000282674"/>
    </source>
</evidence>
<accession>A0A3M2LQW5</accession>
<evidence type="ECO:0000313" key="6">
    <source>
        <dbReference type="EMBL" id="RMI39884.1"/>
    </source>
</evidence>
<reference evidence="6 7" key="1">
    <citation type="submission" date="2018-10" db="EMBL/GenBank/DDBJ databases">
        <title>Isolation from soil.</title>
        <authorList>
            <person name="Hu J."/>
        </authorList>
    </citation>
    <scope>NUCLEOTIDE SEQUENCE [LARGE SCALE GENOMIC DNA]</scope>
    <source>
        <strain evidence="6 7">NEAU-Ht49</strain>
    </source>
</reference>
<dbReference type="InterPro" id="IPR054613">
    <property type="entry name" value="Peptidase_S78_dom"/>
</dbReference>
<organism evidence="6 7">
    <name type="scientific">Actinomadura harenae</name>
    <dbReference type="NCBI Taxonomy" id="2483351"/>
    <lineage>
        <taxon>Bacteria</taxon>
        <taxon>Bacillati</taxon>
        <taxon>Actinomycetota</taxon>
        <taxon>Actinomycetes</taxon>
        <taxon>Streptosporangiales</taxon>
        <taxon>Thermomonosporaceae</taxon>
        <taxon>Actinomadura</taxon>
    </lineage>
</organism>
<dbReference type="GO" id="GO:0008233">
    <property type="term" value="F:peptidase activity"/>
    <property type="evidence" value="ECO:0007669"/>
    <property type="project" value="UniProtKB-KW"/>
</dbReference>
<dbReference type="RefSeq" id="WP_122197515.1">
    <property type="nucleotide sequence ID" value="NZ_JBHSKC010000034.1"/>
</dbReference>
<keyword evidence="3" id="KW-0378">Hydrolase</keyword>
<feature type="region of interest" description="Disordered" evidence="4">
    <location>
        <begin position="250"/>
        <end position="310"/>
    </location>
</feature>
<evidence type="ECO:0000256" key="4">
    <source>
        <dbReference type="SAM" id="MobiDB-lite"/>
    </source>
</evidence>
<sequence length="325" mass="35608">MSALVTAPRENLTRTASFALRDTAANPDDAAGDGRTLDGYAAVFDAPTLIDSWEGTFNEEIRKGAFRKSIRERTPVMQFDHGRHPLIGSIPIGRIDELAEDDHGLQVLGRISDNWLMEPIRDAIADRTVTGMSFRFSVVREEWRDAAGKLVKPDELSSLLWDPGDRGPLTRTLIEVKLHELGPVVFPAYEQTSVDVRARSLAAEIRGDDQLRREVRAALARQAPQVPAADADDLDDPDVRRDVAKVLLFDQTRTSTETPVTGRSSEPEDRSQGAPADDGHPPATTDAPPADGHPSDTPTPRATRLRGDIREIGALMDDVLASIKE</sequence>
<dbReference type="Proteomes" id="UP000282674">
    <property type="component" value="Unassembled WGS sequence"/>
</dbReference>
<feature type="domain" description="Prohead serine protease" evidence="5">
    <location>
        <begin position="32"/>
        <end position="202"/>
    </location>
</feature>
<comment type="caution">
    <text evidence="6">The sequence shown here is derived from an EMBL/GenBank/DDBJ whole genome shotgun (WGS) entry which is preliminary data.</text>
</comment>
<dbReference type="AlphaFoldDB" id="A0A3M2LQW5"/>
<dbReference type="GO" id="GO:0006508">
    <property type="term" value="P:proteolysis"/>
    <property type="evidence" value="ECO:0007669"/>
    <property type="project" value="UniProtKB-KW"/>
</dbReference>
<gene>
    <name evidence="6" type="ORF">EBO15_28370</name>
</gene>
<protein>
    <submittedName>
        <fullName evidence="6">HK97 family phage prohead protease</fullName>
    </submittedName>
</protein>
<feature type="compositionally biased region" description="Low complexity" evidence="4">
    <location>
        <begin position="281"/>
        <end position="292"/>
    </location>
</feature>
<keyword evidence="1" id="KW-1188">Viral release from host cell</keyword>
<dbReference type="Pfam" id="PF04586">
    <property type="entry name" value="Peptidase_S78"/>
    <property type="match status" value="1"/>
</dbReference>
<evidence type="ECO:0000256" key="2">
    <source>
        <dbReference type="ARBA" id="ARBA00022670"/>
    </source>
</evidence>
<feature type="compositionally biased region" description="Polar residues" evidence="4">
    <location>
        <begin position="251"/>
        <end position="264"/>
    </location>
</feature>
<proteinExistence type="predicted"/>
<dbReference type="OrthoDB" id="9804926at2"/>
<dbReference type="EMBL" id="RFFG01000061">
    <property type="protein sequence ID" value="RMI39884.1"/>
    <property type="molecule type" value="Genomic_DNA"/>
</dbReference>
<keyword evidence="7" id="KW-1185">Reference proteome</keyword>
<evidence type="ECO:0000256" key="3">
    <source>
        <dbReference type="ARBA" id="ARBA00022801"/>
    </source>
</evidence>
<evidence type="ECO:0000256" key="1">
    <source>
        <dbReference type="ARBA" id="ARBA00022612"/>
    </source>
</evidence>
<evidence type="ECO:0000259" key="5">
    <source>
        <dbReference type="Pfam" id="PF04586"/>
    </source>
</evidence>
<name>A0A3M2LQW5_9ACTN</name>
<keyword evidence="2 6" id="KW-0645">Protease</keyword>